<sequence>MRSAAAHRIALVNVANHGSVLPTLPVVSELARRGHDVGYVTSPEYAGMVERAGATAIPYVSGASGAAEAFADDDPARPHLLYLAENEAILRAAHAHYGEDAPDLVLYGEVPIIAGQALAAVWKRPACRINPGFASNHVYSYSREMIEETGGVDERTRGVVDARLADLLAGYGLRDRAGEFAERVEDLNLVLIPREFQIAQDTFDERFAFVGRSAAREDRPGTWRPPEDGSPVVLISLGTTFNDHPDFYRQCAEAFAGTPWHVVMALGDRVGAGDLGPLPPNVEAHRWVSLPAVLEHARLLVTHGGIGAVMDALTAGRPMVVVPFTFDVKPMARRVGELGLGTVVPAAEFTGARLREAVEDLAGDRAALERVLRMREHAARAGGAARAADVLEAYLARER</sequence>
<reference evidence="5" key="1">
    <citation type="submission" date="2015-09" db="PDB data bank">
        <title>Structural analysis of EspG2 glycosyltransferase.</title>
        <authorList>
            <consortium name="Midwest Center for Structural Genomics (MCSG)"/>
            <person name="Michalska K."/>
            <person name="Elshahawi S.I."/>
            <person name="Bigelow L."/>
            <person name="Babnigg G."/>
            <person name="Thorson J.S."/>
            <person name="Phillips Jr."/>
            <person name="G.N."/>
            <person name="Joachimiak A."/>
        </authorList>
    </citation>
    <scope>X-RAY CRYSTALLOGRAPHY (2.70 ANGSTROMS)</scope>
</reference>
<dbReference type="PANTHER" id="PTHR48050">
    <property type="entry name" value="STEROL 3-BETA-GLUCOSYLTRANSFERASE"/>
    <property type="match status" value="1"/>
</dbReference>
<name>A0A0R4I999_ACTVE</name>
<gene>
    <name evidence="4" type="primary">espG2</name>
</gene>
<dbReference type="AlphaFoldDB" id="A0A0R4I999"/>
<dbReference type="GO" id="GO:0008194">
    <property type="term" value="F:UDP-glycosyltransferase activity"/>
    <property type="evidence" value="ECO:0007669"/>
    <property type="project" value="InterPro"/>
</dbReference>
<dbReference type="Pfam" id="PF06722">
    <property type="entry name" value="EryCIII-like_C"/>
    <property type="match status" value="1"/>
</dbReference>
<dbReference type="InterPro" id="IPR002213">
    <property type="entry name" value="UDP_glucos_trans"/>
</dbReference>
<organism evidence="4">
    <name type="scientific">Actinomadura verrucosospora</name>
    <dbReference type="NCBI Taxonomy" id="46165"/>
    <lineage>
        <taxon>Bacteria</taxon>
        <taxon>Bacillati</taxon>
        <taxon>Actinomycetota</taxon>
        <taxon>Actinomycetes</taxon>
        <taxon>Streptosporangiales</taxon>
        <taxon>Thermomonosporaceae</taxon>
        <taxon>Actinomadura</taxon>
    </lineage>
</organism>
<dbReference type="InterPro" id="IPR050426">
    <property type="entry name" value="Glycosyltransferase_28"/>
</dbReference>
<evidence type="ECO:0000256" key="1">
    <source>
        <dbReference type="ARBA" id="ARBA00009995"/>
    </source>
</evidence>
<proteinExistence type="evidence at protein level"/>
<dbReference type="CDD" id="cd03784">
    <property type="entry name" value="GT1_Gtf-like"/>
    <property type="match status" value="1"/>
</dbReference>
<keyword evidence="4 5" id="KW-0002">3D-structure</keyword>
<dbReference type="GO" id="GO:0017000">
    <property type="term" value="P:antibiotic biosynthetic process"/>
    <property type="evidence" value="ECO:0007669"/>
    <property type="project" value="UniProtKB-ARBA"/>
</dbReference>
<evidence type="ECO:0000256" key="2">
    <source>
        <dbReference type="ARBA" id="ARBA00022679"/>
    </source>
</evidence>
<dbReference type="SMR" id="A0A0R4I999"/>
<dbReference type="NCBIfam" id="TIGR01426">
    <property type="entry name" value="MGT"/>
    <property type="match status" value="1"/>
</dbReference>
<accession>A0A0R4I999</accession>
<dbReference type="FunFam" id="3.40.50.2000:FF:000072">
    <property type="entry name" value="Glycosyl transferase"/>
    <property type="match status" value="1"/>
</dbReference>
<dbReference type="Gene3D" id="3.40.50.2000">
    <property type="entry name" value="Glycogen Phosphorylase B"/>
    <property type="match status" value="2"/>
</dbReference>
<protein>
    <submittedName>
        <fullName evidence="4">EspG2 glycosyltransferase</fullName>
    </submittedName>
</protein>
<dbReference type="PDBsum" id="5DU2"/>
<dbReference type="PANTHER" id="PTHR48050:SF13">
    <property type="entry name" value="STEROL 3-BETA-GLUCOSYLTRANSFERASE UGT80A2"/>
    <property type="match status" value="1"/>
</dbReference>
<dbReference type="SUPFAM" id="SSF53756">
    <property type="entry name" value="UDP-Glycosyltransferase/glycogen phosphorylase"/>
    <property type="match status" value="1"/>
</dbReference>
<reference evidence="4" key="2">
    <citation type="submission" date="2015-09" db="PDB data bank">
        <title>Structural analysis of EspG2 glycosyltransferase.</title>
        <authorList>
            <consortium name="Midwest Center for Structural Genomics (MCSG)Enzyme Discovery for Natural Product Biosynthesis (NatPro)"/>
            <person name="Michalska K."/>
            <person name="Elshahawi S.I."/>
            <person name="Bigelow L."/>
            <person name="Babnigg G."/>
            <person name="Thorson J.S."/>
            <person name="Phillips Jr. G.N."/>
            <person name="Joachimiak A."/>
        </authorList>
    </citation>
    <scope>X-RAY CRYSTALLOGRAPHY (2.70 ANGSTROMS)</scope>
    <source>
        <strain evidence="4">39334</strain>
    </source>
</reference>
<evidence type="ECO:0007829" key="5">
    <source>
        <dbReference type="PDB" id="5DU2"/>
    </source>
</evidence>
<dbReference type="InterPro" id="IPR010610">
    <property type="entry name" value="EryCIII-like_C"/>
</dbReference>
<comment type="similarity">
    <text evidence="1">Belongs to the UDP-glycosyltransferase family.</text>
</comment>
<evidence type="ECO:0000259" key="3">
    <source>
        <dbReference type="Pfam" id="PF06722"/>
    </source>
</evidence>
<feature type="domain" description="Erythromycin biosynthesis protein CIII-like C-terminal" evidence="3">
    <location>
        <begin position="262"/>
        <end position="380"/>
    </location>
</feature>
<evidence type="ECO:0000313" key="4">
    <source>
        <dbReference type="PDB" id="5DU2"/>
    </source>
</evidence>
<dbReference type="InterPro" id="IPR006326">
    <property type="entry name" value="UDPGT_MGT-like"/>
</dbReference>
<dbReference type="PDB" id="5DU2">
    <property type="method" value="X-ray"/>
    <property type="resolution" value="2.70 A"/>
    <property type="chains" value="A/B=1-399"/>
</dbReference>
<keyword evidence="2" id="KW-0808">Transferase</keyword>
<dbReference type="GO" id="GO:0016758">
    <property type="term" value="F:hexosyltransferase activity"/>
    <property type="evidence" value="ECO:0007669"/>
    <property type="project" value="InterPro"/>
</dbReference>